<name>A0A1L7XHR2_9HELO</name>
<protein>
    <submittedName>
        <fullName evidence="1">Uncharacterized protein</fullName>
    </submittedName>
</protein>
<organism evidence="1 2">
    <name type="scientific">Phialocephala subalpina</name>
    <dbReference type="NCBI Taxonomy" id="576137"/>
    <lineage>
        <taxon>Eukaryota</taxon>
        <taxon>Fungi</taxon>
        <taxon>Dikarya</taxon>
        <taxon>Ascomycota</taxon>
        <taxon>Pezizomycotina</taxon>
        <taxon>Leotiomycetes</taxon>
        <taxon>Helotiales</taxon>
        <taxon>Mollisiaceae</taxon>
        <taxon>Phialocephala</taxon>
        <taxon>Phialocephala fortinii species complex</taxon>
    </lineage>
</organism>
<reference evidence="1 2" key="1">
    <citation type="submission" date="2016-03" db="EMBL/GenBank/DDBJ databases">
        <authorList>
            <person name="Ploux O."/>
        </authorList>
    </citation>
    <scope>NUCLEOTIDE SEQUENCE [LARGE SCALE GENOMIC DNA]</scope>
    <source>
        <strain evidence="1 2">UAMH 11012</strain>
    </source>
</reference>
<dbReference type="STRING" id="576137.A0A1L7XHR2"/>
<dbReference type="PANTHER" id="PTHR35043">
    <property type="entry name" value="TRANSCRIPTION FACTOR DOMAIN-CONTAINING PROTEIN"/>
    <property type="match status" value="1"/>
</dbReference>
<dbReference type="Proteomes" id="UP000184330">
    <property type="component" value="Unassembled WGS sequence"/>
</dbReference>
<dbReference type="OrthoDB" id="3549551at2759"/>
<evidence type="ECO:0000313" key="1">
    <source>
        <dbReference type="EMBL" id="CZR64548.1"/>
    </source>
</evidence>
<dbReference type="PANTHER" id="PTHR35043:SF7">
    <property type="entry name" value="TRANSCRIPTION FACTOR DOMAIN-CONTAINING PROTEIN"/>
    <property type="match status" value="1"/>
</dbReference>
<dbReference type="EMBL" id="FJOG01000027">
    <property type="protein sequence ID" value="CZR64548.1"/>
    <property type="molecule type" value="Genomic_DNA"/>
</dbReference>
<proteinExistence type="predicted"/>
<keyword evidence="2" id="KW-1185">Reference proteome</keyword>
<gene>
    <name evidence="1" type="ORF">PAC_14446</name>
</gene>
<dbReference type="AlphaFoldDB" id="A0A1L7XHR2"/>
<evidence type="ECO:0000313" key="2">
    <source>
        <dbReference type="Proteomes" id="UP000184330"/>
    </source>
</evidence>
<sequence>MTFRPNCIAPGKESNLVLSSNIRGTFDILWSLLFTLLTCTWTVQHLNIPTQASQSRYKFISWVLDIWYKLKWMLLTLVLPEFLIGKALQDFSRARASISYLDDKNLYTWTTTHGFYADMGGYVLKARQRRNNGETVPAPIYLNCRPLYFACTGDARAESLIETIPNITKREIEDKSKGDLFVKATAVVQVSWMIVQTIVRGARGLAVSQLEIAVLAYSACTIITYILYLKKSQNVKVPTVILLKRKFGGKKLTTQHQEAIRDCHPRSWFTMSLRLFRYKGLIKDYRNVLDPIPNDARYDDVKSLLFTEKSLLTRMDDGFVIAGLVFGSLPLRSLELRLPHSYRAIALENVQRYYSRRPASILHCPSLRHPCHMAQVSTSAIVDYRDLACSSVSVSKIVPHG</sequence>
<accession>A0A1L7XHR2</accession>